<organism evidence="1 2">
    <name type="scientific">Linum tenue</name>
    <dbReference type="NCBI Taxonomy" id="586396"/>
    <lineage>
        <taxon>Eukaryota</taxon>
        <taxon>Viridiplantae</taxon>
        <taxon>Streptophyta</taxon>
        <taxon>Embryophyta</taxon>
        <taxon>Tracheophyta</taxon>
        <taxon>Spermatophyta</taxon>
        <taxon>Magnoliopsida</taxon>
        <taxon>eudicotyledons</taxon>
        <taxon>Gunneridae</taxon>
        <taxon>Pentapetalae</taxon>
        <taxon>rosids</taxon>
        <taxon>fabids</taxon>
        <taxon>Malpighiales</taxon>
        <taxon>Linaceae</taxon>
        <taxon>Linum</taxon>
    </lineage>
</organism>
<protein>
    <recommendedName>
        <fullName evidence="3">RNase H type-1 domain-containing protein</fullName>
    </recommendedName>
</protein>
<sequence>MPRPWEVTIEHIYREGNCCADYLASRGHVLPFGLHEVESSDPMLSYWIMYDCPGMSESGWF</sequence>
<dbReference type="Proteomes" id="UP001154282">
    <property type="component" value="Unassembled WGS sequence"/>
</dbReference>
<reference evidence="1" key="1">
    <citation type="submission" date="2022-08" db="EMBL/GenBank/DDBJ databases">
        <authorList>
            <person name="Gutierrez-Valencia J."/>
        </authorList>
    </citation>
    <scope>NUCLEOTIDE SEQUENCE</scope>
</reference>
<evidence type="ECO:0008006" key="3">
    <source>
        <dbReference type="Google" id="ProtNLM"/>
    </source>
</evidence>
<accession>A0AAV0L2Y7</accession>
<keyword evidence="2" id="KW-1185">Reference proteome</keyword>
<evidence type="ECO:0000313" key="2">
    <source>
        <dbReference type="Proteomes" id="UP001154282"/>
    </source>
</evidence>
<dbReference type="EMBL" id="CAMGYJ010000006">
    <property type="protein sequence ID" value="CAI0428343.1"/>
    <property type="molecule type" value="Genomic_DNA"/>
</dbReference>
<comment type="caution">
    <text evidence="1">The sequence shown here is derived from an EMBL/GenBank/DDBJ whole genome shotgun (WGS) entry which is preliminary data.</text>
</comment>
<dbReference type="AlphaFoldDB" id="A0AAV0L2Y7"/>
<gene>
    <name evidence="1" type="ORF">LITE_LOCUS21597</name>
</gene>
<proteinExistence type="predicted"/>
<name>A0AAV0L2Y7_9ROSI</name>
<evidence type="ECO:0000313" key="1">
    <source>
        <dbReference type="EMBL" id="CAI0428343.1"/>
    </source>
</evidence>